<organism evidence="3">
    <name type="scientific">marine metagenome</name>
    <dbReference type="NCBI Taxonomy" id="408172"/>
    <lineage>
        <taxon>unclassified sequences</taxon>
        <taxon>metagenomes</taxon>
        <taxon>ecological metagenomes</taxon>
    </lineage>
</organism>
<dbReference type="PROSITE" id="PS51219">
    <property type="entry name" value="DPCK"/>
    <property type="match status" value="1"/>
</dbReference>
<gene>
    <name evidence="3" type="ORF">METZ01_LOCUS36521</name>
</gene>
<dbReference type="AlphaFoldDB" id="A0A381R1D2"/>
<dbReference type="HAMAP" id="MF_00376">
    <property type="entry name" value="Dephospho_CoA_kinase"/>
    <property type="match status" value="1"/>
</dbReference>
<evidence type="ECO:0000313" key="3">
    <source>
        <dbReference type="EMBL" id="SUZ83667.1"/>
    </source>
</evidence>
<proteinExistence type="inferred from homology"/>
<sequence>MKNIGLTGGIGSGKSTISKILISEGVPVYDSDSKAKLLMNSSIELKKTIIQKFGKESYINNKLNKKYLSNIVFNNEFEIIRINSIVHPYVYNDFINWKKSVFSKYVIFESALTFETGSYKNNDFNILVVSDLEERIKRVKDRDNLSEEDIKIRIRNQWSDDKKIPLCDYLIKNNSLVETKKTVMEMIEYLNKKFK</sequence>
<dbReference type="Gene3D" id="3.40.50.300">
    <property type="entry name" value="P-loop containing nucleotide triphosphate hydrolases"/>
    <property type="match status" value="1"/>
</dbReference>
<dbReference type="PANTHER" id="PTHR10695:SF46">
    <property type="entry name" value="BIFUNCTIONAL COENZYME A SYNTHASE-RELATED"/>
    <property type="match status" value="1"/>
</dbReference>
<name>A0A381R1D2_9ZZZZ</name>
<evidence type="ECO:0000256" key="1">
    <source>
        <dbReference type="ARBA" id="ARBA00022741"/>
    </source>
</evidence>
<dbReference type="CDD" id="cd02022">
    <property type="entry name" value="DPCK"/>
    <property type="match status" value="1"/>
</dbReference>
<protein>
    <recommendedName>
        <fullName evidence="4">Dephospho-CoA kinase</fullName>
    </recommendedName>
</protein>
<dbReference type="GO" id="GO:0015937">
    <property type="term" value="P:coenzyme A biosynthetic process"/>
    <property type="evidence" value="ECO:0007669"/>
    <property type="project" value="InterPro"/>
</dbReference>
<dbReference type="EMBL" id="UINC01001561">
    <property type="protein sequence ID" value="SUZ83667.1"/>
    <property type="molecule type" value="Genomic_DNA"/>
</dbReference>
<reference evidence="3" key="1">
    <citation type="submission" date="2018-05" db="EMBL/GenBank/DDBJ databases">
        <authorList>
            <person name="Lanie J.A."/>
            <person name="Ng W.-L."/>
            <person name="Kazmierczak K.M."/>
            <person name="Andrzejewski T.M."/>
            <person name="Davidsen T.M."/>
            <person name="Wayne K.J."/>
            <person name="Tettelin H."/>
            <person name="Glass J.I."/>
            <person name="Rusch D."/>
            <person name="Podicherti R."/>
            <person name="Tsui H.-C.T."/>
            <person name="Winkler M.E."/>
        </authorList>
    </citation>
    <scope>NUCLEOTIDE SEQUENCE</scope>
</reference>
<dbReference type="SUPFAM" id="SSF52540">
    <property type="entry name" value="P-loop containing nucleoside triphosphate hydrolases"/>
    <property type="match status" value="1"/>
</dbReference>
<dbReference type="PANTHER" id="PTHR10695">
    <property type="entry name" value="DEPHOSPHO-COA KINASE-RELATED"/>
    <property type="match status" value="1"/>
</dbReference>
<dbReference type="InterPro" id="IPR001977">
    <property type="entry name" value="Depp_CoAkinase"/>
</dbReference>
<dbReference type="Pfam" id="PF01121">
    <property type="entry name" value="CoaE"/>
    <property type="match status" value="1"/>
</dbReference>
<dbReference type="GO" id="GO:0005524">
    <property type="term" value="F:ATP binding"/>
    <property type="evidence" value="ECO:0007669"/>
    <property type="project" value="UniProtKB-KW"/>
</dbReference>
<keyword evidence="2" id="KW-0067">ATP-binding</keyword>
<dbReference type="InterPro" id="IPR027417">
    <property type="entry name" value="P-loop_NTPase"/>
</dbReference>
<dbReference type="NCBIfam" id="TIGR00152">
    <property type="entry name" value="dephospho-CoA kinase"/>
    <property type="match status" value="1"/>
</dbReference>
<keyword evidence="1" id="KW-0547">Nucleotide-binding</keyword>
<evidence type="ECO:0000256" key="2">
    <source>
        <dbReference type="ARBA" id="ARBA00022840"/>
    </source>
</evidence>
<dbReference type="GO" id="GO:0004140">
    <property type="term" value="F:dephospho-CoA kinase activity"/>
    <property type="evidence" value="ECO:0007669"/>
    <property type="project" value="InterPro"/>
</dbReference>
<evidence type="ECO:0008006" key="4">
    <source>
        <dbReference type="Google" id="ProtNLM"/>
    </source>
</evidence>
<accession>A0A381R1D2</accession>